<comment type="cofactor">
    <cofactor evidence="1">
        <name>FMN</name>
        <dbReference type="ChEBI" id="CHEBI:58210"/>
    </cofactor>
</comment>
<dbReference type="GO" id="GO:0044205">
    <property type="term" value="P:'de novo' UMP biosynthetic process"/>
    <property type="evidence" value="ECO:0007669"/>
    <property type="project" value="UniProtKB-UniPathway"/>
</dbReference>
<dbReference type="InterPro" id="IPR005720">
    <property type="entry name" value="Dihydroorotate_DH_cat"/>
</dbReference>
<evidence type="ECO:0000259" key="7">
    <source>
        <dbReference type="Pfam" id="PF01180"/>
    </source>
</evidence>
<evidence type="ECO:0000256" key="2">
    <source>
        <dbReference type="ARBA" id="ARBA00004725"/>
    </source>
</evidence>
<dbReference type="Gene3D" id="3.20.20.70">
    <property type="entry name" value="Aldolase class I"/>
    <property type="match status" value="1"/>
</dbReference>
<keyword evidence="4" id="KW-0288">FMN</keyword>
<dbReference type="GO" id="GO:0004152">
    <property type="term" value="F:dihydroorotate dehydrogenase activity"/>
    <property type="evidence" value="ECO:0007669"/>
    <property type="project" value="UniProtKB-ARBA"/>
</dbReference>
<keyword evidence="6" id="KW-0560">Oxidoreductase</keyword>
<sequence>MALRAVYDVTQALPGIPVIGTGGISTGRDAVEMMMAGASAVGVGTATFREPRASLRILDELLAWCAGHGVARVSDLTGSLETR</sequence>
<dbReference type="UniPathway" id="UPA00070"/>
<organism evidence="8">
    <name type="scientific">freshwater metagenome</name>
    <dbReference type="NCBI Taxonomy" id="449393"/>
    <lineage>
        <taxon>unclassified sequences</taxon>
        <taxon>metagenomes</taxon>
        <taxon>ecological metagenomes</taxon>
    </lineage>
</organism>
<evidence type="ECO:0000256" key="1">
    <source>
        <dbReference type="ARBA" id="ARBA00001917"/>
    </source>
</evidence>
<dbReference type="InterPro" id="IPR013785">
    <property type="entry name" value="Aldolase_TIM"/>
</dbReference>
<name>A0A6J6LRH6_9ZZZZ</name>
<dbReference type="EMBL" id="CAEZWM010000145">
    <property type="protein sequence ID" value="CAB4663439.1"/>
    <property type="molecule type" value="Genomic_DNA"/>
</dbReference>
<dbReference type="PROSITE" id="PS00912">
    <property type="entry name" value="DHODEHASE_2"/>
    <property type="match status" value="1"/>
</dbReference>
<dbReference type="PANTHER" id="PTHR48109">
    <property type="entry name" value="DIHYDROOROTATE DEHYDROGENASE (QUINONE), MITOCHONDRIAL-RELATED"/>
    <property type="match status" value="1"/>
</dbReference>
<evidence type="ECO:0000256" key="6">
    <source>
        <dbReference type="ARBA" id="ARBA00023002"/>
    </source>
</evidence>
<gene>
    <name evidence="8" type="ORF">UFOPK2242_01108</name>
</gene>
<dbReference type="GO" id="GO:0006207">
    <property type="term" value="P:'de novo' pyrimidine nucleobase biosynthetic process"/>
    <property type="evidence" value="ECO:0007669"/>
    <property type="project" value="InterPro"/>
</dbReference>
<dbReference type="InterPro" id="IPR001295">
    <property type="entry name" value="Dihydroorotate_DH_CS"/>
</dbReference>
<dbReference type="PANTHER" id="PTHR48109:SF1">
    <property type="entry name" value="DIHYDROOROTATE DEHYDROGENASE (FUMARATE)"/>
    <property type="match status" value="1"/>
</dbReference>
<keyword evidence="5" id="KW-0665">Pyrimidine biosynthesis</keyword>
<evidence type="ECO:0000256" key="3">
    <source>
        <dbReference type="ARBA" id="ARBA00022630"/>
    </source>
</evidence>
<keyword evidence="3" id="KW-0285">Flavoprotein</keyword>
<reference evidence="8" key="1">
    <citation type="submission" date="2020-05" db="EMBL/GenBank/DDBJ databases">
        <authorList>
            <person name="Chiriac C."/>
            <person name="Salcher M."/>
            <person name="Ghai R."/>
            <person name="Kavagutti S V."/>
        </authorList>
    </citation>
    <scope>NUCLEOTIDE SEQUENCE</scope>
</reference>
<dbReference type="GO" id="GO:0005737">
    <property type="term" value="C:cytoplasm"/>
    <property type="evidence" value="ECO:0007669"/>
    <property type="project" value="InterPro"/>
</dbReference>
<dbReference type="SUPFAM" id="SSF51395">
    <property type="entry name" value="FMN-linked oxidoreductases"/>
    <property type="match status" value="1"/>
</dbReference>
<comment type="pathway">
    <text evidence="2">Pyrimidine metabolism; UMP biosynthesis via de novo pathway.</text>
</comment>
<evidence type="ECO:0000256" key="5">
    <source>
        <dbReference type="ARBA" id="ARBA00022975"/>
    </source>
</evidence>
<proteinExistence type="predicted"/>
<dbReference type="Pfam" id="PF01180">
    <property type="entry name" value="DHO_dh"/>
    <property type="match status" value="1"/>
</dbReference>
<feature type="domain" description="Dihydroorotate dehydrogenase catalytic" evidence="7">
    <location>
        <begin position="2"/>
        <end position="62"/>
    </location>
</feature>
<protein>
    <submittedName>
        <fullName evidence="8">Unannotated protein</fullName>
    </submittedName>
</protein>
<evidence type="ECO:0000256" key="4">
    <source>
        <dbReference type="ARBA" id="ARBA00022643"/>
    </source>
</evidence>
<accession>A0A6J6LRH6</accession>
<dbReference type="InterPro" id="IPR050074">
    <property type="entry name" value="DHO_dehydrogenase"/>
</dbReference>
<evidence type="ECO:0000313" key="8">
    <source>
        <dbReference type="EMBL" id="CAB4663439.1"/>
    </source>
</evidence>
<dbReference type="AlphaFoldDB" id="A0A6J6LRH6"/>